<dbReference type="EnsemblPlants" id="AET3Gv20497600.9">
    <property type="protein sequence ID" value="AET3Gv20497600.9"/>
    <property type="gene ID" value="AET3Gv20497600"/>
</dbReference>
<reference evidence="2" key="2">
    <citation type="journal article" date="2017" name="Nat. Plants">
        <title>The Aegilops tauschii genome reveals multiple impacts of transposons.</title>
        <authorList>
            <person name="Zhao G."/>
            <person name="Zou C."/>
            <person name="Li K."/>
            <person name="Wang K."/>
            <person name="Li T."/>
            <person name="Gao L."/>
            <person name="Zhang X."/>
            <person name="Wang H."/>
            <person name="Yang Z."/>
            <person name="Liu X."/>
            <person name="Jiang W."/>
            <person name="Mao L."/>
            <person name="Kong X."/>
            <person name="Jiao Y."/>
            <person name="Jia J."/>
        </authorList>
    </citation>
    <scope>NUCLEOTIDE SEQUENCE [LARGE SCALE GENOMIC DNA]</scope>
    <source>
        <strain evidence="2">cv. AL8/78</strain>
    </source>
</reference>
<dbReference type="Proteomes" id="UP000015105">
    <property type="component" value="Chromosome 3D"/>
</dbReference>
<accession>A0A453EWQ3</accession>
<evidence type="ECO:0000313" key="2">
    <source>
        <dbReference type="Proteomes" id="UP000015105"/>
    </source>
</evidence>
<sequence>MDVDAAGRIIALLPRRSDRRRCRCLHLYHVAVGDGHGPPIPVLLLPSVPSDASPLFHFSSRLLGCTPCANIGLTLTFLIEAGFVSIPIQDASCTQGQLSVLFTQRCTYIMRYGWIR</sequence>
<reference evidence="1" key="3">
    <citation type="journal article" date="2017" name="Nature">
        <title>Genome sequence of the progenitor of the wheat D genome Aegilops tauschii.</title>
        <authorList>
            <person name="Luo M.C."/>
            <person name="Gu Y.Q."/>
            <person name="Puiu D."/>
            <person name="Wang H."/>
            <person name="Twardziok S.O."/>
            <person name="Deal K.R."/>
            <person name="Huo N."/>
            <person name="Zhu T."/>
            <person name="Wang L."/>
            <person name="Wang Y."/>
            <person name="McGuire P.E."/>
            <person name="Liu S."/>
            <person name="Long H."/>
            <person name="Ramasamy R.K."/>
            <person name="Rodriguez J.C."/>
            <person name="Van S.L."/>
            <person name="Yuan L."/>
            <person name="Wang Z."/>
            <person name="Xia Z."/>
            <person name="Xiao L."/>
            <person name="Anderson O.D."/>
            <person name="Ouyang S."/>
            <person name="Liang Y."/>
            <person name="Zimin A.V."/>
            <person name="Pertea G."/>
            <person name="Qi P."/>
            <person name="Bennetzen J.L."/>
            <person name="Dai X."/>
            <person name="Dawson M.W."/>
            <person name="Muller H.G."/>
            <person name="Kugler K."/>
            <person name="Rivarola-Duarte L."/>
            <person name="Spannagl M."/>
            <person name="Mayer K.F.X."/>
            <person name="Lu F.H."/>
            <person name="Bevan M.W."/>
            <person name="Leroy P."/>
            <person name="Li P."/>
            <person name="You F.M."/>
            <person name="Sun Q."/>
            <person name="Liu Z."/>
            <person name="Lyons E."/>
            <person name="Wicker T."/>
            <person name="Salzberg S.L."/>
            <person name="Devos K.M."/>
            <person name="Dvorak J."/>
        </authorList>
    </citation>
    <scope>NUCLEOTIDE SEQUENCE [LARGE SCALE GENOMIC DNA]</scope>
    <source>
        <strain evidence="1">cv. AL8/78</strain>
    </source>
</reference>
<reference evidence="2" key="1">
    <citation type="journal article" date="2014" name="Science">
        <title>Ancient hybridizations among the ancestral genomes of bread wheat.</title>
        <authorList>
            <consortium name="International Wheat Genome Sequencing Consortium,"/>
            <person name="Marcussen T."/>
            <person name="Sandve S.R."/>
            <person name="Heier L."/>
            <person name="Spannagl M."/>
            <person name="Pfeifer M."/>
            <person name="Jakobsen K.S."/>
            <person name="Wulff B.B."/>
            <person name="Steuernagel B."/>
            <person name="Mayer K.F."/>
            <person name="Olsen O.A."/>
        </authorList>
    </citation>
    <scope>NUCLEOTIDE SEQUENCE [LARGE SCALE GENOMIC DNA]</scope>
    <source>
        <strain evidence="2">cv. AL8/78</strain>
    </source>
</reference>
<dbReference type="AlphaFoldDB" id="A0A453EWQ3"/>
<proteinExistence type="predicted"/>
<dbReference type="Gramene" id="AET3Gv20497600.9">
    <property type="protein sequence ID" value="AET3Gv20497600.9"/>
    <property type="gene ID" value="AET3Gv20497600"/>
</dbReference>
<organism evidence="1 2">
    <name type="scientific">Aegilops tauschii subsp. strangulata</name>
    <name type="common">Goatgrass</name>
    <dbReference type="NCBI Taxonomy" id="200361"/>
    <lineage>
        <taxon>Eukaryota</taxon>
        <taxon>Viridiplantae</taxon>
        <taxon>Streptophyta</taxon>
        <taxon>Embryophyta</taxon>
        <taxon>Tracheophyta</taxon>
        <taxon>Spermatophyta</taxon>
        <taxon>Magnoliopsida</taxon>
        <taxon>Liliopsida</taxon>
        <taxon>Poales</taxon>
        <taxon>Poaceae</taxon>
        <taxon>BOP clade</taxon>
        <taxon>Pooideae</taxon>
        <taxon>Triticodae</taxon>
        <taxon>Triticeae</taxon>
        <taxon>Triticinae</taxon>
        <taxon>Aegilops</taxon>
    </lineage>
</organism>
<protein>
    <submittedName>
        <fullName evidence="1">Uncharacterized protein</fullName>
    </submittedName>
</protein>
<reference evidence="1" key="5">
    <citation type="journal article" date="2021" name="G3 (Bethesda)">
        <title>Aegilops tauschii genome assembly Aet v5.0 features greater sequence contiguity and improved annotation.</title>
        <authorList>
            <person name="Wang L."/>
            <person name="Zhu T."/>
            <person name="Rodriguez J.C."/>
            <person name="Deal K.R."/>
            <person name="Dubcovsky J."/>
            <person name="McGuire P.E."/>
            <person name="Lux T."/>
            <person name="Spannagl M."/>
            <person name="Mayer K.F.X."/>
            <person name="Baldrich P."/>
            <person name="Meyers B.C."/>
            <person name="Huo N."/>
            <person name="Gu Y.Q."/>
            <person name="Zhou H."/>
            <person name="Devos K.M."/>
            <person name="Bennetzen J.L."/>
            <person name="Unver T."/>
            <person name="Budak H."/>
            <person name="Gulick P.J."/>
            <person name="Galiba G."/>
            <person name="Kalapos B."/>
            <person name="Nelson D.R."/>
            <person name="Li P."/>
            <person name="You F.M."/>
            <person name="Luo M.C."/>
            <person name="Dvorak J."/>
        </authorList>
    </citation>
    <scope>NUCLEOTIDE SEQUENCE [LARGE SCALE GENOMIC DNA]</scope>
    <source>
        <strain evidence="1">cv. AL8/78</strain>
    </source>
</reference>
<keyword evidence="2" id="KW-1185">Reference proteome</keyword>
<name>A0A453EWQ3_AEGTS</name>
<reference evidence="1" key="4">
    <citation type="submission" date="2019-03" db="UniProtKB">
        <authorList>
            <consortium name="EnsemblPlants"/>
        </authorList>
    </citation>
    <scope>IDENTIFICATION</scope>
</reference>
<evidence type="ECO:0000313" key="1">
    <source>
        <dbReference type="EnsemblPlants" id="AET3Gv20497600.9"/>
    </source>
</evidence>